<accession>A0AAD8ERC8</accession>
<sequence>PFSIDYENVSEAARGDPVQLALAQLLSQGDLTKAITSAVEEQAARIFRGVEEKLRHAGVSPKTGGASGANFKTPKGRSRTHHGGCCGESKDHTAMDEKRITIYIDTGSEYNIATVQCAQQAAEGGMRPTSVVLRGFGGGTILGAEPSVLINTSAKRGRSCVGESSSV</sequence>
<evidence type="ECO:0000256" key="1">
    <source>
        <dbReference type="SAM" id="MobiDB-lite"/>
    </source>
</evidence>
<gene>
    <name evidence="2" type="ORF">L9F63_009313</name>
</gene>
<keyword evidence="3" id="KW-1185">Reference proteome</keyword>
<comment type="caution">
    <text evidence="2">The sequence shown here is derived from an EMBL/GenBank/DDBJ whole genome shotgun (WGS) entry which is preliminary data.</text>
</comment>
<evidence type="ECO:0000313" key="2">
    <source>
        <dbReference type="EMBL" id="KAJ9600385.1"/>
    </source>
</evidence>
<protein>
    <submittedName>
        <fullName evidence="2">Uncharacterized protein</fullName>
    </submittedName>
</protein>
<evidence type="ECO:0000313" key="3">
    <source>
        <dbReference type="Proteomes" id="UP001233999"/>
    </source>
</evidence>
<dbReference type="AlphaFoldDB" id="A0AAD8ERC8"/>
<reference evidence="2" key="1">
    <citation type="journal article" date="2023" name="IScience">
        <title>Live-bearing cockroach genome reveals convergent evolutionary mechanisms linked to viviparity in insects and beyond.</title>
        <authorList>
            <person name="Fouks B."/>
            <person name="Harrison M.C."/>
            <person name="Mikhailova A.A."/>
            <person name="Marchal E."/>
            <person name="English S."/>
            <person name="Carruthers M."/>
            <person name="Jennings E.C."/>
            <person name="Chiamaka E.L."/>
            <person name="Frigard R.A."/>
            <person name="Pippel M."/>
            <person name="Attardo G.M."/>
            <person name="Benoit J.B."/>
            <person name="Bornberg-Bauer E."/>
            <person name="Tobe S.S."/>
        </authorList>
    </citation>
    <scope>NUCLEOTIDE SEQUENCE</scope>
    <source>
        <strain evidence="2">Stay&amp;Tobe</strain>
    </source>
</reference>
<dbReference type="EMBL" id="JASPKZ010000424">
    <property type="protein sequence ID" value="KAJ9600385.1"/>
    <property type="molecule type" value="Genomic_DNA"/>
</dbReference>
<feature type="non-terminal residue" evidence="2">
    <location>
        <position position="1"/>
    </location>
</feature>
<feature type="region of interest" description="Disordered" evidence="1">
    <location>
        <begin position="58"/>
        <end position="90"/>
    </location>
</feature>
<proteinExistence type="predicted"/>
<reference evidence="2" key="2">
    <citation type="submission" date="2023-05" db="EMBL/GenBank/DDBJ databases">
        <authorList>
            <person name="Fouks B."/>
        </authorList>
    </citation>
    <scope>NUCLEOTIDE SEQUENCE</scope>
    <source>
        <strain evidence="2">Stay&amp;Tobe</strain>
        <tissue evidence="2">Testes</tissue>
    </source>
</reference>
<organism evidence="2 3">
    <name type="scientific">Diploptera punctata</name>
    <name type="common">Pacific beetle cockroach</name>
    <dbReference type="NCBI Taxonomy" id="6984"/>
    <lineage>
        <taxon>Eukaryota</taxon>
        <taxon>Metazoa</taxon>
        <taxon>Ecdysozoa</taxon>
        <taxon>Arthropoda</taxon>
        <taxon>Hexapoda</taxon>
        <taxon>Insecta</taxon>
        <taxon>Pterygota</taxon>
        <taxon>Neoptera</taxon>
        <taxon>Polyneoptera</taxon>
        <taxon>Dictyoptera</taxon>
        <taxon>Blattodea</taxon>
        <taxon>Blaberoidea</taxon>
        <taxon>Blaberidae</taxon>
        <taxon>Diplopterinae</taxon>
        <taxon>Diploptera</taxon>
    </lineage>
</organism>
<feature type="non-terminal residue" evidence="2">
    <location>
        <position position="167"/>
    </location>
</feature>
<name>A0AAD8ERC8_DIPPU</name>
<dbReference type="Proteomes" id="UP001233999">
    <property type="component" value="Unassembled WGS sequence"/>
</dbReference>